<dbReference type="FunFam" id="1.10.150.110:FF:000005">
    <property type="entry name" value="DNA polymerase POL4"/>
    <property type="match status" value="1"/>
</dbReference>
<dbReference type="Gene3D" id="3.30.460.10">
    <property type="entry name" value="Beta Polymerase, domain 2"/>
    <property type="match status" value="1"/>
</dbReference>
<dbReference type="Gene3D" id="3.30.210.10">
    <property type="entry name" value="DNA polymerase, thumb domain"/>
    <property type="match status" value="1"/>
</dbReference>
<proteinExistence type="inferred from homology"/>
<keyword evidence="10" id="KW-0479">Metal-binding</keyword>
<evidence type="ECO:0000256" key="1">
    <source>
        <dbReference type="ARBA" id="ARBA00001936"/>
    </source>
</evidence>
<dbReference type="InterPro" id="IPR002054">
    <property type="entry name" value="DNA-dir_DNA_pol_X"/>
</dbReference>
<dbReference type="GO" id="GO:0046872">
    <property type="term" value="F:metal ion binding"/>
    <property type="evidence" value="ECO:0007669"/>
    <property type="project" value="UniProtKB-KW"/>
</dbReference>
<dbReference type="InterPro" id="IPR043519">
    <property type="entry name" value="NT_sf"/>
</dbReference>
<dbReference type="SUPFAM" id="SSF52113">
    <property type="entry name" value="BRCT domain"/>
    <property type="match status" value="1"/>
</dbReference>
<dbReference type="OrthoDB" id="205514at2759"/>
<accession>A0A9P6JR37</accession>
<dbReference type="FunFam" id="1.10.150.20:FF:000010">
    <property type="entry name" value="DNA polymerase lambda"/>
    <property type="match status" value="1"/>
</dbReference>
<evidence type="ECO:0000256" key="14">
    <source>
        <dbReference type="ARBA" id="ARBA00023239"/>
    </source>
</evidence>
<dbReference type="Gene3D" id="3.40.50.10190">
    <property type="entry name" value="BRCT domain"/>
    <property type="match status" value="1"/>
</dbReference>
<feature type="region of interest" description="Disordered" evidence="18">
    <location>
        <begin position="78"/>
        <end position="102"/>
    </location>
</feature>
<feature type="compositionally biased region" description="Low complexity" evidence="18">
    <location>
        <begin position="416"/>
        <end position="427"/>
    </location>
</feature>
<dbReference type="InterPro" id="IPR018944">
    <property type="entry name" value="DNA_pol_lambd_fingers_domain"/>
</dbReference>
<evidence type="ECO:0000256" key="6">
    <source>
        <dbReference type="ARBA" id="ARBA00022634"/>
    </source>
</evidence>
<dbReference type="AlphaFoldDB" id="A0A9P6JR37"/>
<organism evidence="20 21">
    <name type="scientific">Crepidotus variabilis</name>
    <dbReference type="NCBI Taxonomy" id="179855"/>
    <lineage>
        <taxon>Eukaryota</taxon>
        <taxon>Fungi</taxon>
        <taxon>Dikarya</taxon>
        <taxon>Basidiomycota</taxon>
        <taxon>Agaricomycotina</taxon>
        <taxon>Agaricomycetes</taxon>
        <taxon>Agaricomycetidae</taxon>
        <taxon>Agaricales</taxon>
        <taxon>Agaricineae</taxon>
        <taxon>Crepidotaceae</taxon>
        <taxon>Crepidotus</taxon>
    </lineage>
</organism>
<dbReference type="Gene3D" id="1.10.150.20">
    <property type="entry name" value="5' to 3' exonuclease, C-terminal subdomain"/>
    <property type="match status" value="1"/>
</dbReference>
<dbReference type="SUPFAM" id="SSF47802">
    <property type="entry name" value="DNA polymerase beta, N-terminal domain-like"/>
    <property type="match status" value="1"/>
</dbReference>
<dbReference type="CDD" id="cd00141">
    <property type="entry name" value="NT_POLXc"/>
    <property type="match status" value="1"/>
</dbReference>
<evidence type="ECO:0000256" key="9">
    <source>
        <dbReference type="ARBA" id="ARBA00022705"/>
    </source>
</evidence>
<gene>
    <name evidence="20" type="ORF">CPB83DRAFT_851735</name>
</gene>
<dbReference type="SMART" id="SM00483">
    <property type="entry name" value="POLXc"/>
    <property type="match status" value="1"/>
</dbReference>
<comment type="caution">
    <text evidence="20">The sequence shown here is derived from an EMBL/GenBank/DDBJ whole genome shotgun (WGS) entry which is preliminary data.</text>
</comment>
<evidence type="ECO:0000256" key="4">
    <source>
        <dbReference type="ARBA" id="ARBA00012417"/>
    </source>
</evidence>
<dbReference type="PRINTS" id="PR00869">
    <property type="entry name" value="DNAPOLX"/>
</dbReference>
<feature type="compositionally biased region" description="Acidic residues" evidence="18">
    <location>
        <begin position="723"/>
        <end position="736"/>
    </location>
</feature>
<evidence type="ECO:0000256" key="16">
    <source>
        <dbReference type="ARBA" id="ARBA00049244"/>
    </source>
</evidence>
<protein>
    <recommendedName>
        <fullName evidence="5">DNA polymerase lambda</fullName>
        <ecNumber evidence="4">2.7.7.7</ecNumber>
    </recommendedName>
</protein>
<feature type="compositionally biased region" description="Polar residues" evidence="18">
    <location>
        <begin position="651"/>
        <end position="662"/>
    </location>
</feature>
<comment type="cofactor">
    <cofactor evidence="1">
        <name>Mn(2+)</name>
        <dbReference type="ChEBI" id="CHEBI:29035"/>
    </cofactor>
</comment>
<dbReference type="GO" id="GO:0016829">
    <property type="term" value="F:lyase activity"/>
    <property type="evidence" value="ECO:0007669"/>
    <property type="project" value="UniProtKB-KW"/>
</dbReference>
<dbReference type="InterPro" id="IPR028207">
    <property type="entry name" value="DNA_pol_B_palm_palm"/>
</dbReference>
<keyword evidence="8" id="KW-0548">Nucleotidyltransferase</keyword>
<keyword evidence="12" id="KW-0239">DNA-directed DNA polymerase</keyword>
<dbReference type="Proteomes" id="UP000807306">
    <property type="component" value="Unassembled WGS sequence"/>
</dbReference>
<dbReference type="InterPro" id="IPR029398">
    <property type="entry name" value="PolB_thumb"/>
</dbReference>
<evidence type="ECO:0000256" key="3">
    <source>
        <dbReference type="ARBA" id="ARBA00008323"/>
    </source>
</evidence>
<feature type="compositionally biased region" description="Low complexity" evidence="18">
    <location>
        <begin position="669"/>
        <end position="684"/>
    </location>
</feature>
<dbReference type="PANTHER" id="PTHR11276:SF28">
    <property type="entry name" value="DNA POLYMERASE LAMBDA"/>
    <property type="match status" value="1"/>
</dbReference>
<dbReference type="EMBL" id="MU157843">
    <property type="protein sequence ID" value="KAF9529876.1"/>
    <property type="molecule type" value="Genomic_DNA"/>
</dbReference>
<dbReference type="GO" id="GO:0006303">
    <property type="term" value="P:double-strand break repair via nonhomologous end joining"/>
    <property type="evidence" value="ECO:0007669"/>
    <property type="project" value="TreeGrafter"/>
</dbReference>
<dbReference type="SUPFAM" id="SSF81585">
    <property type="entry name" value="PsbU/PolX domain-like"/>
    <property type="match status" value="1"/>
</dbReference>
<dbReference type="InterPro" id="IPR036420">
    <property type="entry name" value="BRCT_dom_sf"/>
</dbReference>
<comment type="catalytic activity">
    <reaction evidence="16">
        <text>DNA(n) + a 2'-deoxyribonucleoside 5'-triphosphate = DNA(n+1) + diphosphate</text>
        <dbReference type="Rhea" id="RHEA:22508"/>
        <dbReference type="Rhea" id="RHEA-COMP:17339"/>
        <dbReference type="Rhea" id="RHEA-COMP:17340"/>
        <dbReference type="ChEBI" id="CHEBI:33019"/>
        <dbReference type="ChEBI" id="CHEBI:61560"/>
        <dbReference type="ChEBI" id="CHEBI:173112"/>
        <dbReference type="EC" id="2.7.7.7"/>
    </reaction>
</comment>
<dbReference type="CDD" id="cd00027">
    <property type="entry name" value="BRCT"/>
    <property type="match status" value="1"/>
</dbReference>
<keyword evidence="6" id="KW-0237">DNA synthesis</keyword>
<dbReference type="InterPro" id="IPR022312">
    <property type="entry name" value="DNA_pol_X"/>
</dbReference>
<feature type="domain" description="BRCT" evidence="19">
    <location>
        <begin position="501"/>
        <end position="601"/>
    </location>
</feature>
<keyword evidence="13" id="KW-0234">DNA repair</keyword>
<dbReference type="Pfam" id="PF14792">
    <property type="entry name" value="DNA_pol_B_palm"/>
    <property type="match status" value="1"/>
</dbReference>
<dbReference type="Pfam" id="PF14791">
    <property type="entry name" value="DNA_pol_B_thumb"/>
    <property type="match status" value="1"/>
</dbReference>
<sequence>MKLRKAEDMTMDELYAEQEELFNAPIETLEEYRNRVAHTTGSQNAGVFATHSFSYRPPSNGMHQFGTNDLQAVLPPTGRNIKRKPSEPQIETAEKRTKTTDQHEQYNEGMTSHERPFDNLVLVNLDGQHNFFDRMVAPYPMSLTSHNKNLTCSDVSHGSPRLDFSTRTESLPLGEVQPSEECVITKQIWSPSRDRSPTAKTSIDPFDMNTSSSSSQIARNERVAPSHPRSPQIDPTTASLKRSSETLDETLDDIDSFTNEINTPVIAAPKRRVEAIKKTQATLDIISPIASFSQVERVVEKHCRPPTVYSAQLPLDLHPLAEAEKPTNKRKLKPGRSLIPSVSPIEDDTVVKPPAIVFKEVIKKSRLSQVTTKMAQHTTSSRPDKILKQYTNLDGETALSDSGPLKSADGPVVVYVSSSPSSRASSPTPAPSEVSKKVDKASTKPPPNKRQLKGKKEKPQPMTPFEYAQMLQDKAAEKISTELTNNEGPSSKPIARKKKSTTVRFLDGKNIFYTGGDMKNASETTRGRMNIIVKFGGNLMPRFDPKATTHILTDAAAGPTLRALALKSLKQIPEHIPTVKWTWVLSVIGKETSLTKDEIDRKLNETWQHAAFRERMDAGYRPQKTVSLASFKDKQKGKALGSRNVPPNLPVLQSTSGPSHITQLPLPLPSSTLLSPPASPNPTSHQDRGVKEANDPNIDPLAEFYPVAKSEILREDGWSSLGEFDESPNESDESEGPDVSHGAVRSNKRGWTCDTKVQTIDNSPNQDIIEKLTELMNLHKAKVGDEDHWRAFSYNRSIRALRSYPRRIKTYEQARSIKGVGEKTARKIEEILQTGDLQRIQYENTEDVAVTSLFQGIYGVGQSTALQWFAAGCRSLDDLRDGKGNVKLSPAQQIGLQFYDDINTRMPREEAKTIFDLIKPIALSLDSKLYVEIMGSYRRGKQTCGDIDVLLTRSTEDGQTHSGVLPRLLHALHKAGILTKDLAIPDNPDDLEAVYRGLCTIPGSSIAKQRRIDFLCLPWTSRGAALIYYTGDDIFNRAMRLKANVMGYSLNQRGLFGSIVRDPRDRRIKLSDGVLVASETEEEIFKILKVPWQEPHERIRG</sequence>
<feature type="active site" description="Nucleophile; Schiff-base intermediate with DNA; for 5'-dRP lyase activity" evidence="17">
    <location>
        <position position="827"/>
    </location>
</feature>
<dbReference type="Gene3D" id="1.10.150.110">
    <property type="entry name" value="DNA polymerase beta, N-terminal domain-like"/>
    <property type="match status" value="1"/>
</dbReference>
<dbReference type="InterPro" id="IPR037160">
    <property type="entry name" value="DNA_Pol_thumb_sf"/>
</dbReference>
<evidence type="ECO:0000256" key="17">
    <source>
        <dbReference type="PIRSR" id="PIRSR622312-50"/>
    </source>
</evidence>
<feature type="region of interest" description="Disordered" evidence="18">
    <location>
        <begin position="416"/>
        <end position="462"/>
    </location>
</feature>
<dbReference type="SMART" id="SM00292">
    <property type="entry name" value="BRCT"/>
    <property type="match status" value="1"/>
</dbReference>
<keyword evidence="14" id="KW-0456">Lyase</keyword>
<dbReference type="SUPFAM" id="SSF81301">
    <property type="entry name" value="Nucleotidyltransferase"/>
    <property type="match status" value="1"/>
</dbReference>
<dbReference type="GO" id="GO:0003677">
    <property type="term" value="F:DNA binding"/>
    <property type="evidence" value="ECO:0007669"/>
    <property type="project" value="InterPro"/>
</dbReference>
<dbReference type="EC" id="2.7.7.7" evidence="4"/>
<comment type="similarity">
    <text evidence="3">Belongs to the DNA polymerase type-X family.</text>
</comment>
<evidence type="ECO:0000259" key="19">
    <source>
        <dbReference type="PROSITE" id="PS50172"/>
    </source>
</evidence>
<evidence type="ECO:0000256" key="7">
    <source>
        <dbReference type="ARBA" id="ARBA00022679"/>
    </source>
</evidence>
<evidence type="ECO:0000256" key="12">
    <source>
        <dbReference type="ARBA" id="ARBA00022932"/>
    </source>
</evidence>
<evidence type="ECO:0000256" key="8">
    <source>
        <dbReference type="ARBA" id="ARBA00022695"/>
    </source>
</evidence>
<evidence type="ECO:0000256" key="2">
    <source>
        <dbReference type="ARBA" id="ARBA00004123"/>
    </source>
</evidence>
<evidence type="ECO:0000256" key="15">
    <source>
        <dbReference type="ARBA" id="ARBA00023242"/>
    </source>
</evidence>
<dbReference type="GO" id="GO:0005634">
    <property type="term" value="C:nucleus"/>
    <property type="evidence" value="ECO:0007669"/>
    <property type="project" value="UniProtKB-SubCell"/>
</dbReference>
<dbReference type="Pfam" id="PF10391">
    <property type="entry name" value="DNA_pol_lambd_f"/>
    <property type="match status" value="1"/>
</dbReference>
<keyword evidence="21" id="KW-1185">Reference proteome</keyword>
<feature type="compositionally biased region" description="Polar residues" evidence="18">
    <location>
        <begin position="208"/>
        <end position="218"/>
    </location>
</feature>
<evidence type="ECO:0000313" key="20">
    <source>
        <dbReference type="EMBL" id="KAF9529876.1"/>
    </source>
</evidence>
<feature type="compositionally biased region" description="Basic and acidic residues" evidence="18">
    <location>
        <begin position="685"/>
        <end position="694"/>
    </location>
</feature>
<dbReference type="Pfam" id="PF14716">
    <property type="entry name" value="HHH_8"/>
    <property type="match status" value="1"/>
</dbReference>
<evidence type="ECO:0000256" key="5">
    <source>
        <dbReference type="ARBA" id="ARBA00016513"/>
    </source>
</evidence>
<dbReference type="InterPro" id="IPR002008">
    <property type="entry name" value="DNA_pol_X_beta-like"/>
</dbReference>
<dbReference type="GO" id="GO:0003887">
    <property type="term" value="F:DNA-directed DNA polymerase activity"/>
    <property type="evidence" value="ECO:0007669"/>
    <property type="project" value="UniProtKB-KW"/>
</dbReference>
<evidence type="ECO:0000256" key="13">
    <source>
        <dbReference type="ARBA" id="ARBA00023204"/>
    </source>
</evidence>
<evidence type="ECO:0000256" key="18">
    <source>
        <dbReference type="SAM" id="MobiDB-lite"/>
    </source>
</evidence>
<keyword evidence="15" id="KW-0539">Nucleus</keyword>
<keyword evidence="9" id="KW-0235">DNA replication</keyword>
<evidence type="ECO:0000313" key="21">
    <source>
        <dbReference type="Proteomes" id="UP000807306"/>
    </source>
</evidence>
<evidence type="ECO:0000256" key="10">
    <source>
        <dbReference type="ARBA" id="ARBA00022723"/>
    </source>
</evidence>
<comment type="subcellular location">
    <subcellularLocation>
        <location evidence="2">Nucleus</location>
    </subcellularLocation>
</comment>
<dbReference type="InterPro" id="IPR010996">
    <property type="entry name" value="HHH_MUS81"/>
</dbReference>
<dbReference type="PRINTS" id="PR00870">
    <property type="entry name" value="DNAPOLXBETA"/>
</dbReference>
<feature type="region of interest" description="Disordered" evidence="18">
    <location>
        <begin position="184"/>
        <end position="243"/>
    </location>
</feature>
<feature type="region of interest" description="Disordered" evidence="18">
    <location>
        <begin position="632"/>
        <end position="699"/>
    </location>
</feature>
<feature type="compositionally biased region" description="Basic and acidic residues" evidence="18">
    <location>
        <begin position="92"/>
        <end position="102"/>
    </location>
</feature>
<name>A0A9P6JR37_9AGAR</name>
<dbReference type="InterPro" id="IPR001357">
    <property type="entry name" value="BRCT_dom"/>
</dbReference>
<keyword evidence="11" id="KW-0227">DNA damage</keyword>
<evidence type="ECO:0000256" key="11">
    <source>
        <dbReference type="ARBA" id="ARBA00022763"/>
    </source>
</evidence>
<keyword evidence="7" id="KW-0808">Transferase</keyword>
<dbReference type="PROSITE" id="PS50172">
    <property type="entry name" value="BRCT"/>
    <property type="match status" value="1"/>
</dbReference>
<reference evidence="20" key="1">
    <citation type="submission" date="2020-11" db="EMBL/GenBank/DDBJ databases">
        <authorList>
            <consortium name="DOE Joint Genome Institute"/>
            <person name="Ahrendt S."/>
            <person name="Riley R."/>
            <person name="Andreopoulos W."/>
            <person name="Labutti K."/>
            <person name="Pangilinan J."/>
            <person name="Ruiz-Duenas F.J."/>
            <person name="Barrasa J.M."/>
            <person name="Sanchez-Garcia M."/>
            <person name="Camarero S."/>
            <person name="Miyauchi S."/>
            <person name="Serrano A."/>
            <person name="Linde D."/>
            <person name="Babiker R."/>
            <person name="Drula E."/>
            <person name="Ayuso-Fernandez I."/>
            <person name="Pacheco R."/>
            <person name="Padilla G."/>
            <person name="Ferreira P."/>
            <person name="Barriuso J."/>
            <person name="Kellner H."/>
            <person name="Castanera R."/>
            <person name="Alfaro M."/>
            <person name="Ramirez L."/>
            <person name="Pisabarro A.G."/>
            <person name="Kuo A."/>
            <person name="Tritt A."/>
            <person name="Lipzen A."/>
            <person name="He G."/>
            <person name="Yan M."/>
            <person name="Ng V."/>
            <person name="Cullen D."/>
            <person name="Martin F."/>
            <person name="Rosso M.-N."/>
            <person name="Henrissat B."/>
            <person name="Hibbett D."/>
            <person name="Martinez A.T."/>
            <person name="Grigoriev I.V."/>
        </authorList>
    </citation>
    <scope>NUCLEOTIDE SEQUENCE</scope>
    <source>
        <strain evidence="20">CBS 506.95</strain>
    </source>
</reference>
<dbReference type="InterPro" id="IPR027421">
    <property type="entry name" value="DNA_pol_lamdba_lyase_dom_sf"/>
</dbReference>
<dbReference type="PANTHER" id="PTHR11276">
    <property type="entry name" value="DNA POLYMERASE TYPE-X FAMILY MEMBER"/>
    <property type="match status" value="1"/>
</dbReference>
<feature type="region of interest" description="Disordered" evidence="18">
    <location>
        <begin position="720"/>
        <end position="747"/>
    </location>
</feature>